<accession>A0A8J3RTQ3</accession>
<comment type="caution">
    <text evidence="1">The sequence shown here is derived from an EMBL/GenBank/DDBJ whole genome shotgun (WGS) entry which is preliminary data.</text>
</comment>
<name>A0A8J3RTQ3_9ACTN</name>
<evidence type="ECO:0000313" key="1">
    <source>
        <dbReference type="EMBL" id="GIH81180.1"/>
    </source>
</evidence>
<organism evidence="1 2">
    <name type="scientific">Planobispora longispora</name>
    <dbReference type="NCBI Taxonomy" id="28887"/>
    <lineage>
        <taxon>Bacteria</taxon>
        <taxon>Bacillati</taxon>
        <taxon>Actinomycetota</taxon>
        <taxon>Actinomycetes</taxon>
        <taxon>Streptosporangiales</taxon>
        <taxon>Streptosporangiaceae</taxon>
        <taxon>Planobispora</taxon>
    </lineage>
</organism>
<reference evidence="1 2" key="1">
    <citation type="submission" date="2021-01" db="EMBL/GenBank/DDBJ databases">
        <title>Whole genome shotgun sequence of Planobispora longispora NBRC 13918.</title>
        <authorList>
            <person name="Komaki H."/>
            <person name="Tamura T."/>
        </authorList>
    </citation>
    <scope>NUCLEOTIDE SEQUENCE [LARGE SCALE GENOMIC DNA]</scope>
    <source>
        <strain evidence="1 2">NBRC 13918</strain>
    </source>
</reference>
<dbReference type="EMBL" id="BOOH01000070">
    <property type="protein sequence ID" value="GIH81180.1"/>
    <property type="molecule type" value="Genomic_DNA"/>
</dbReference>
<dbReference type="Proteomes" id="UP000616724">
    <property type="component" value="Unassembled WGS sequence"/>
</dbReference>
<gene>
    <name evidence="1" type="ORF">Plo01_76090</name>
</gene>
<evidence type="ECO:0000313" key="2">
    <source>
        <dbReference type="Proteomes" id="UP000616724"/>
    </source>
</evidence>
<keyword evidence="2" id="KW-1185">Reference proteome</keyword>
<dbReference type="AlphaFoldDB" id="A0A8J3RTQ3"/>
<proteinExistence type="predicted"/>
<sequence length="308" mass="31240">MLGDFEWTISKCQNVQKGRDLELIVCYPGQDLAARALRVVSGGKMDLSEKNKIDFYGEALAGASTVASRASRAAKVCQKAVYGQRISLFITLGPQGWSGKSLSRFKEHFEPRVGPIGGGGDIFLVNAFNAKYVGRIGGLSDHIGPVSQNGAFQHLGKVSKRFGVVGGVFNLGSTCAKQLSQDVGLPAVERGARMAYRAVAKYAAGRAGTAAGGAVGAYAGAAFTAAMGAFISGAASGAATGAAAGTIVTPGVGTAVGAVLLGVGGGVAGAIAAGKAADMIVDRTIDPVGKAANKVREYLARKLSEIVD</sequence>
<protein>
    <submittedName>
        <fullName evidence="1">Uncharacterized protein</fullName>
    </submittedName>
</protein>